<comment type="caution">
    <text evidence="2">The sequence shown here is derived from an EMBL/GenBank/DDBJ whole genome shotgun (WGS) entry which is preliminary data.</text>
</comment>
<feature type="transmembrane region" description="Helical" evidence="1">
    <location>
        <begin position="43"/>
        <end position="64"/>
    </location>
</feature>
<dbReference type="AlphaFoldDB" id="A0A5J5GI55"/>
<gene>
    <name evidence="2" type="ORF">F3S47_10440</name>
</gene>
<organism evidence="2 3">
    <name type="scientific">Histidinibacterium aquaticum</name>
    <dbReference type="NCBI Taxonomy" id="2613962"/>
    <lineage>
        <taxon>Bacteria</taxon>
        <taxon>Pseudomonadati</taxon>
        <taxon>Pseudomonadota</taxon>
        <taxon>Alphaproteobacteria</taxon>
        <taxon>Rhodobacterales</taxon>
        <taxon>Paracoccaceae</taxon>
        <taxon>Histidinibacterium</taxon>
    </lineage>
</organism>
<dbReference type="EMBL" id="VYQE01000003">
    <property type="protein sequence ID" value="KAA9007929.1"/>
    <property type="molecule type" value="Genomic_DNA"/>
</dbReference>
<keyword evidence="1" id="KW-0812">Transmembrane</keyword>
<accession>A0A5J5GI55</accession>
<dbReference type="Proteomes" id="UP000326554">
    <property type="component" value="Unassembled WGS sequence"/>
</dbReference>
<dbReference type="InterPro" id="IPR018919">
    <property type="entry name" value="DUF2484"/>
</dbReference>
<dbReference type="Pfam" id="PF10658">
    <property type="entry name" value="DUF2484"/>
    <property type="match status" value="1"/>
</dbReference>
<keyword evidence="1" id="KW-1133">Transmembrane helix</keyword>
<reference evidence="2 3" key="1">
    <citation type="submission" date="2019-09" db="EMBL/GenBank/DDBJ databases">
        <authorList>
            <person name="Park J.-S."/>
            <person name="Choi H.-J."/>
        </authorList>
    </citation>
    <scope>NUCLEOTIDE SEQUENCE [LARGE SCALE GENOMIC DNA]</scope>
    <source>
        <strain evidence="2 3">176SS1-4</strain>
    </source>
</reference>
<keyword evidence="3" id="KW-1185">Reference proteome</keyword>
<evidence type="ECO:0000313" key="2">
    <source>
        <dbReference type="EMBL" id="KAA9007929.1"/>
    </source>
</evidence>
<name>A0A5J5GI55_9RHOB</name>
<sequence length="84" mass="9245">MSAALLTGALWVIAATVTALLPMRRQYAPGLALLVTAPGLILWLSILHGWWIGAFALFAFLSMFRRPLLYIARRAIGLPVETPR</sequence>
<evidence type="ECO:0000313" key="3">
    <source>
        <dbReference type="Proteomes" id="UP000326554"/>
    </source>
</evidence>
<dbReference type="RefSeq" id="WP_150445212.1">
    <property type="nucleotide sequence ID" value="NZ_VYQE01000003.1"/>
</dbReference>
<evidence type="ECO:0000256" key="1">
    <source>
        <dbReference type="SAM" id="Phobius"/>
    </source>
</evidence>
<proteinExistence type="predicted"/>
<keyword evidence="1" id="KW-0472">Membrane</keyword>
<protein>
    <submittedName>
        <fullName evidence="2">DUF2484 family protein</fullName>
    </submittedName>
</protein>